<dbReference type="InterPro" id="IPR004038">
    <property type="entry name" value="Ribosomal_eL8/eL30/eS12/Gad45"/>
</dbReference>
<sequence>MTASEQQILNLLGLARRARQITAGEGLVLKSIRNHQAKLVFLAADAGHSTVKQFINKCNYYEIPLICRFNKAELSQAIGQARTVVAVEQAGFAKRMIELSNDAEETTK</sequence>
<keyword evidence="4" id="KW-0687">Ribonucleoprotein</keyword>
<evidence type="ECO:0000313" key="3">
    <source>
        <dbReference type="EMBL" id="MDC2827607.1"/>
    </source>
</evidence>
<gene>
    <name evidence="4" type="primary">rplGA</name>
    <name evidence="4" type="ORF">LMUP508_01790</name>
    <name evidence="2" type="ORF">LX03_05635</name>
    <name evidence="3" type="ORF">PO158_04805</name>
</gene>
<dbReference type="Gene3D" id="3.30.1330.30">
    <property type="match status" value="1"/>
</dbReference>
<dbReference type="Proteomes" id="UP000365705">
    <property type="component" value="Unassembled WGS sequence"/>
</dbReference>
<evidence type="ECO:0000313" key="2">
    <source>
        <dbReference type="EMBL" id="KGL66799.1"/>
    </source>
</evidence>
<dbReference type="Proteomes" id="UP001218021">
    <property type="component" value="Unassembled WGS sequence"/>
</dbReference>
<organism evidence="2 5">
    <name type="scientific">Limosilactobacillus mucosae</name>
    <name type="common">Lactobacillus mucosae</name>
    <dbReference type="NCBI Taxonomy" id="97478"/>
    <lineage>
        <taxon>Bacteria</taxon>
        <taxon>Bacillati</taxon>
        <taxon>Bacillota</taxon>
        <taxon>Bacilli</taxon>
        <taxon>Lactobacillales</taxon>
        <taxon>Lactobacillaceae</taxon>
        <taxon>Limosilactobacillus</taxon>
    </lineage>
</organism>
<dbReference type="EMBL" id="JROC01000032">
    <property type="protein sequence ID" value="KGL66799.1"/>
    <property type="molecule type" value="Genomic_DNA"/>
</dbReference>
<evidence type="ECO:0000313" key="5">
    <source>
        <dbReference type="Proteomes" id="UP000030001"/>
    </source>
</evidence>
<protein>
    <submittedName>
        <fullName evidence="4">Putative ribosomal protein YlxQ</fullName>
    </submittedName>
    <submittedName>
        <fullName evidence="3">YlxQ-related RNA-binding protein</fullName>
    </submittedName>
</protein>
<reference evidence="3" key="3">
    <citation type="submission" date="2023-01" db="EMBL/GenBank/DDBJ databases">
        <title>Genome analysis of 13 Lactobacillus isolated from gut of wild boar.</title>
        <authorList>
            <person name="Papp P."/>
            <person name="Libisch B."/>
            <person name="Nagy T."/>
            <person name="Olasz F."/>
        </authorList>
    </citation>
    <scope>NUCLEOTIDE SEQUENCE</scope>
    <source>
        <strain evidence="3">F108</strain>
    </source>
</reference>
<dbReference type="SUPFAM" id="SSF55315">
    <property type="entry name" value="L30e-like"/>
    <property type="match status" value="1"/>
</dbReference>
<dbReference type="NCBIfam" id="NF005585">
    <property type="entry name" value="PRK07283.1"/>
    <property type="match status" value="1"/>
</dbReference>
<evidence type="ECO:0000259" key="1">
    <source>
        <dbReference type="Pfam" id="PF01248"/>
    </source>
</evidence>
<reference evidence="2 5" key="1">
    <citation type="submission" date="2014-09" db="EMBL/GenBank/DDBJ databases">
        <title>Lactobacillus mucosae CRL573 Genome Sequencing.</title>
        <authorList>
            <person name="Bleckwedel J."/>
            <person name="Teran L.C."/>
            <person name="Bonacina J."/>
            <person name="Saavedra L."/>
            <person name="Mozzi F.B."/>
            <person name="Raya R.R."/>
        </authorList>
    </citation>
    <scope>NUCLEOTIDE SEQUENCE [LARGE SCALE GENOMIC DNA]</scope>
    <source>
        <strain evidence="2 5">CRL573</strain>
    </source>
</reference>
<evidence type="ECO:0000313" key="6">
    <source>
        <dbReference type="Proteomes" id="UP000365705"/>
    </source>
</evidence>
<reference evidence="4 6" key="2">
    <citation type="submission" date="2019-06" db="EMBL/GenBank/DDBJ databases">
        <authorList>
            <person name="Rodrigo-Torres L."/>
            <person name="Arahal R. D."/>
            <person name="Lucena T."/>
        </authorList>
    </citation>
    <scope>NUCLEOTIDE SEQUENCE [LARGE SCALE GENOMIC DNA]</scope>
    <source>
        <strain evidence="4 6">INIA P508</strain>
    </source>
</reference>
<dbReference type="EMBL" id="JAQOND010000019">
    <property type="protein sequence ID" value="MDC2827607.1"/>
    <property type="molecule type" value="Genomic_DNA"/>
</dbReference>
<name>A0A099Y933_LIMMU</name>
<dbReference type="EMBL" id="CABFNH010000029">
    <property type="protein sequence ID" value="VTZ92808.1"/>
    <property type="molecule type" value="Genomic_DNA"/>
</dbReference>
<dbReference type="GeneID" id="57113871"/>
<accession>A0A099Y933</accession>
<dbReference type="GO" id="GO:0005840">
    <property type="term" value="C:ribosome"/>
    <property type="evidence" value="ECO:0007669"/>
    <property type="project" value="UniProtKB-KW"/>
</dbReference>
<dbReference type="RefSeq" id="WP_034540120.1">
    <property type="nucleotide sequence ID" value="NZ_CABFNH010000029.1"/>
</dbReference>
<dbReference type="Pfam" id="PF01248">
    <property type="entry name" value="Ribosomal_L7Ae"/>
    <property type="match status" value="1"/>
</dbReference>
<dbReference type="Proteomes" id="UP000030001">
    <property type="component" value="Unassembled WGS sequence"/>
</dbReference>
<proteinExistence type="predicted"/>
<feature type="domain" description="Ribosomal protein eL8/eL30/eS12/Gadd45" evidence="1">
    <location>
        <begin position="7"/>
        <end position="90"/>
    </location>
</feature>
<dbReference type="InterPro" id="IPR029064">
    <property type="entry name" value="Ribosomal_eL30-like_sf"/>
</dbReference>
<dbReference type="AlphaFoldDB" id="A0A099Y933"/>
<keyword evidence="4" id="KW-0689">Ribosomal protein</keyword>
<evidence type="ECO:0000313" key="4">
    <source>
        <dbReference type="EMBL" id="VTZ92808.1"/>
    </source>
</evidence>